<sequence>MNKIFNWGIIGPGAIAHKFVEALKFLPQASLQGVVSTNLESAQRFARQYNIPIATNQLNELLDSDVDAVYIATPHHAHCQLTVDCLTNGKAVLCEKPLAVNHKQVSEIIEAAKTHNCFLMEALWTRFLPHIEKLIEQVNTDTFGKIAFIDSNFAFKTEYPPGHRYNNPALAGGSLLDIGIYPIFLCYLLLGKPTQIKADALLNEQGVDRTLQALLKFKDDARANIFSSFHFNGGAKAHIYSCTGCAIHISDKFNTPSNMILENAKGEQKNIEIPFDGNGFNYQIDEVHRCLVQKKLQSNMWSWQNSLDLVDIMDQVRANISLKYPFE</sequence>
<proteinExistence type="inferred from homology"/>
<dbReference type="Pfam" id="PF22725">
    <property type="entry name" value="GFO_IDH_MocA_C3"/>
    <property type="match status" value="1"/>
</dbReference>
<evidence type="ECO:0000259" key="4">
    <source>
        <dbReference type="Pfam" id="PF22725"/>
    </source>
</evidence>
<dbReference type="PANTHER" id="PTHR22604">
    <property type="entry name" value="OXIDOREDUCTASES"/>
    <property type="match status" value="1"/>
</dbReference>
<dbReference type="SUPFAM" id="SSF51735">
    <property type="entry name" value="NAD(P)-binding Rossmann-fold domains"/>
    <property type="match status" value="1"/>
</dbReference>
<evidence type="ECO:0000313" key="6">
    <source>
        <dbReference type="Proteomes" id="UP000317839"/>
    </source>
</evidence>
<gene>
    <name evidence="5" type="ORF">FLL45_13915</name>
</gene>
<name>A0A545T9S0_9GAMM</name>
<feature type="domain" description="GFO/IDH/MocA-like oxidoreductase" evidence="4">
    <location>
        <begin position="133"/>
        <end position="238"/>
    </location>
</feature>
<dbReference type="Gene3D" id="3.40.50.720">
    <property type="entry name" value="NAD(P)-binding Rossmann-like Domain"/>
    <property type="match status" value="1"/>
</dbReference>
<dbReference type="AlphaFoldDB" id="A0A545T9S0"/>
<dbReference type="Pfam" id="PF01408">
    <property type="entry name" value="GFO_IDH_MocA"/>
    <property type="match status" value="1"/>
</dbReference>
<dbReference type="InterPro" id="IPR050984">
    <property type="entry name" value="Gfo/Idh/MocA_domain"/>
</dbReference>
<reference evidence="5 6" key="1">
    <citation type="submission" date="2019-06" db="EMBL/GenBank/DDBJ databases">
        <title>Draft genome of Aliikangiella marina GYP-15.</title>
        <authorList>
            <person name="Wang G."/>
        </authorList>
    </citation>
    <scope>NUCLEOTIDE SEQUENCE [LARGE SCALE GENOMIC DNA]</scope>
    <source>
        <strain evidence="5 6">GYP-15</strain>
    </source>
</reference>
<comment type="similarity">
    <text evidence="1">Belongs to the Gfo/Idh/MocA family.</text>
</comment>
<comment type="caution">
    <text evidence="5">The sequence shown here is derived from an EMBL/GenBank/DDBJ whole genome shotgun (WGS) entry which is preliminary data.</text>
</comment>
<dbReference type="RefSeq" id="WP_142942661.1">
    <property type="nucleotide sequence ID" value="NZ_VIKR01000003.1"/>
</dbReference>
<evidence type="ECO:0000256" key="2">
    <source>
        <dbReference type="ARBA" id="ARBA00023002"/>
    </source>
</evidence>
<dbReference type="GO" id="GO:0000166">
    <property type="term" value="F:nucleotide binding"/>
    <property type="evidence" value="ECO:0007669"/>
    <property type="project" value="InterPro"/>
</dbReference>
<dbReference type="InterPro" id="IPR055170">
    <property type="entry name" value="GFO_IDH_MocA-like_dom"/>
</dbReference>
<organism evidence="5 6">
    <name type="scientific">Aliikangiella marina</name>
    <dbReference type="NCBI Taxonomy" id="1712262"/>
    <lineage>
        <taxon>Bacteria</taxon>
        <taxon>Pseudomonadati</taxon>
        <taxon>Pseudomonadota</taxon>
        <taxon>Gammaproteobacteria</taxon>
        <taxon>Oceanospirillales</taxon>
        <taxon>Pleioneaceae</taxon>
        <taxon>Aliikangiella</taxon>
    </lineage>
</organism>
<feature type="domain" description="Gfo/Idh/MocA-like oxidoreductase N-terminal" evidence="3">
    <location>
        <begin position="5"/>
        <end position="121"/>
    </location>
</feature>
<keyword evidence="2" id="KW-0560">Oxidoreductase</keyword>
<dbReference type="PANTHER" id="PTHR22604:SF105">
    <property type="entry name" value="TRANS-1,2-DIHYDROBENZENE-1,2-DIOL DEHYDROGENASE"/>
    <property type="match status" value="1"/>
</dbReference>
<evidence type="ECO:0000256" key="1">
    <source>
        <dbReference type="ARBA" id="ARBA00010928"/>
    </source>
</evidence>
<dbReference type="OrthoDB" id="9774191at2"/>
<evidence type="ECO:0000259" key="3">
    <source>
        <dbReference type="Pfam" id="PF01408"/>
    </source>
</evidence>
<dbReference type="InterPro" id="IPR036291">
    <property type="entry name" value="NAD(P)-bd_dom_sf"/>
</dbReference>
<accession>A0A545T9S0</accession>
<dbReference type="Proteomes" id="UP000317839">
    <property type="component" value="Unassembled WGS sequence"/>
</dbReference>
<dbReference type="SUPFAM" id="SSF55347">
    <property type="entry name" value="Glyceraldehyde-3-phosphate dehydrogenase-like, C-terminal domain"/>
    <property type="match status" value="1"/>
</dbReference>
<keyword evidence="6" id="KW-1185">Reference proteome</keyword>
<dbReference type="EMBL" id="VIKR01000003">
    <property type="protein sequence ID" value="TQV73954.1"/>
    <property type="molecule type" value="Genomic_DNA"/>
</dbReference>
<dbReference type="GO" id="GO:0016491">
    <property type="term" value="F:oxidoreductase activity"/>
    <property type="evidence" value="ECO:0007669"/>
    <property type="project" value="UniProtKB-KW"/>
</dbReference>
<evidence type="ECO:0000313" key="5">
    <source>
        <dbReference type="EMBL" id="TQV73954.1"/>
    </source>
</evidence>
<dbReference type="Gene3D" id="3.30.360.10">
    <property type="entry name" value="Dihydrodipicolinate Reductase, domain 2"/>
    <property type="match status" value="1"/>
</dbReference>
<protein>
    <submittedName>
        <fullName evidence="5">Gfo/Idh/MocA family oxidoreductase</fullName>
    </submittedName>
</protein>
<dbReference type="InterPro" id="IPR000683">
    <property type="entry name" value="Gfo/Idh/MocA-like_OxRdtase_N"/>
</dbReference>